<dbReference type="EMBL" id="UINC01152425">
    <property type="protein sequence ID" value="SVD46603.1"/>
    <property type="molecule type" value="Genomic_DNA"/>
</dbReference>
<accession>A0A382VJD1</accession>
<gene>
    <name evidence="1" type="ORF">METZ01_LOCUS399457</name>
</gene>
<dbReference type="AlphaFoldDB" id="A0A382VJD1"/>
<proteinExistence type="predicted"/>
<feature type="non-terminal residue" evidence="1">
    <location>
        <position position="45"/>
    </location>
</feature>
<reference evidence="1" key="1">
    <citation type="submission" date="2018-05" db="EMBL/GenBank/DDBJ databases">
        <authorList>
            <person name="Lanie J.A."/>
            <person name="Ng W.-L."/>
            <person name="Kazmierczak K.M."/>
            <person name="Andrzejewski T.M."/>
            <person name="Davidsen T.M."/>
            <person name="Wayne K.J."/>
            <person name="Tettelin H."/>
            <person name="Glass J.I."/>
            <person name="Rusch D."/>
            <person name="Podicherti R."/>
            <person name="Tsui H.-C.T."/>
            <person name="Winkler M.E."/>
        </authorList>
    </citation>
    <scope>NUCLEOTIDE SEQUENCE</scope>
</reference>
<organism evidence="1">
    <name type="scientific">marine metagenome</name>
    <dbReference type="NCBI Taxonomy" id="408172"/>
    <lineage>
        <taxon>unclassified sequences</taxon>
        <taxon>metagenomes</taxon>
        <taxon>ecological metagenomes</taxon>
    </lineage>
</organism>
<protein>
    <submittedName>
        <fullName evidence="1">Uncharacterized protein</fullName>
    </submittedName>
</protein>
<evidence type="ECO:0000313" key="1">
    <source>
        <dbReference type="EMBL" id="SVD46603.1"/>
    </source>
</evidence>
<sequence>MRRIDCHVHLVGDGSSDSGCKFRTPNLLRSLAARYLLRTTGLPAS</sequence>
<name>A0A382VJD1_9ZZZZ</name>